<feature type="domain" description="Chitin-binding type-2" evidence="2">
    <location>
        <begin position="424"/>
        <end position="481"/>
    </location>
</feature>
<dbReference type="PANTHER" id="PTHR22933:SF40">
    <property type="entry name" value="CUTICULAR PROTEIN ANALOGOUS TO PERITROPHINS 1-H"/>
    <property type="match status" value="1"/>
</dbReference>
<dbReference type="PROSITE" id="PS50940">
    <property type="entry name" value="CHIT_BIND_II"/>
    <property type="match status" value="1"/>
</dbReference>
<feature type="compositionally biased region" description="Acidic residues" evidence="1">
    <location>
        <begin position="96"/>
        <end position="108"/>
    </location>
</feature>
<dbReference type="InterPro" id="IPR036508">
    <property type="entry name" value="Chitin-bd_dom_sf"/>
</dbReference>
<dbReference type="AlphaFoldDB" id="A0A8T0FR84"/>
<feature type="compositionally biased region" description="Basic residues" evidence="1">
    <location>
        <begin position="536"/>
        <end position="550"/>
    </location>
</feature>
<dbReference type="SUPFAM" id="SSF57625">
    <property type="entry name" value="Invertebrate chitin-binding proteins"/>
    <property type="match status" value="1"/>
</dbReference>
<dbReference type="PANTHER" id="PTHR22933">
    <property type="entry name" value="FI18007P1-RELATED"/>
    <property type="match status" value="1"/>
</dbReference>
<feature type="compositionally biased region" description="Low complexity" evidence="1">
    <location>
        <begin position="171"/>
        <end position="187"/>
    </location>
</feature>
<evidence type="ECO:0000256" key="1">
    <source>
        <dbReference type="SAM" id="MobiDB-lite"/>
    </source>
</evidence>
<sequence>MGNQKNVDEHNKKEVDVQLSRCILSRNQVMANDISRAAKHFKLPLAEPKLKFMALVQGCSLVKAEESHKLVKRQFPARSGGGGFPLSRRRQFPPPEELEESEYEDSDEDVKNAAPAFRGRQPPISPEEDYPDDQSYTEAPKVTTPSPPKPTSRIAVFNNRFNSRPRFGAQTTAKTTPSTKAPSPSSSGRATPAQSQRLDVVANILNKPPPPRPIARAVPPARDASANVVKTPAPEVSTRRSSNSQRPRGRARLRTRTSSTSTTTTTTTTPAPPPPEEYYYYYEDEDEGQKNQPIATTTSTTTTTTTPRPRPSISRPRPVSSRTRTSSARPPVKFDPESQFVPPPEEPEEIKVETTRAPKRFTTSSTTKPDETIGGIPAHLRHKYRPRADGRFIDFLRDPNRPRELKGFDLTDYPFYIVVPDDIDFDCDDKKDGYYASVPHKCQLFHYCFAGARYDFLCANYTLYDQTTFTCRFANNVDCESSAKYYYRNDDLWKETTTTEAPTKPPKRKSRPRPRDEDYEDDEYDYEDEEEEERRRRPLKRRRNRRKNRRRPSEEEEDEEKKKK</sequence>
<dbReference type="EMBL" id="JABXBU010000003">
    <property type="protein sequence ID" value="KAF8792688.1"/>
    <property type="molecule type" value="Genomic_DNA"/>
</dbReference>
<evidence type="ECO:0000313" key="4">
    <source>
        <dbReference type="Proteomes" id="UP000807504"/>
    </source>
</evidence>
<name>A0A8T0FR84_ARGBR</name>
<gene>
    <name evidence="3" type="ORF">HNY73_004258</name>
</gene>
<dbReference type="Proteomes" id="UP000807504">
    <property type="component" value="Unassembled WGS sequence"/>
</dbReference>
<proteinExistence type="predicted"/>
<feature type="compositionally biased region" description="Polar residues" evidence="1">
    <location>
        <begin position="188"/>
        <end position="197"/>
    </location>
</feature>
<evidence type="ECO:0000259" key="2">
    <source>
        <dbReference type="PROSITE" id="PS50940"/>
    </source>
</evidence>
<feature type="compositionally biased region" description="Low complexity" evidence="1">
    <location>
        <begin position="293"/>
        <end position="331"/>
    </location>
</feature>
<dbReference type="GO" id="GO:0005576">
    <property type="term" value="C:extracellular region"/>
    <property type="evidence" value="ECO:0007669"/>
    <property type="project" value="InterPro"/>
</dbReference>
<feature type="compositionally biased region" description="Low complexity" evidence="1">
    <location>
        <begin position="256"/>
        <end position="269"/>
    </location>
</feature>
<evidence type="ECO:0000313" key="3">
    <source>
        <dbReference type="EMBL" id="KAF8792688.1"/>
    </source>
</evidence>
<dbReference type="Gene3D" id="2.170.140.10">
    <property type="entry name" value="Chitin binding domain"/>
    <property type="match status" value="1"/>
</dbReference>
<reference evidence="3" key="2">
    <citation type="submission" date="2020-06" db="EMBL/GenBank/DDBJ databases">
        <authorList>
            <person name="Sheffer M."/>
        </authorList>
    </citation>
    <scope>NUCLEOTIDE SEQUENCE</scope>
</reference>
<dbReference type="Pfam" id="PF01607">
    <property type="entry name" value="CBM_14"/>
    <property type="match status" value="1"/>
</dbReference>
<comment type="caution">
    <text evidence="3">The sequence shown here is derived from an EMBL/GenBank/DDBJ whole genome shotgun (WGS) entry which is preliminary data.</text>
</comment>
<feature type="compositionally biased region" description="Acidic residues" evidence="1">
    <location>
        <begin position="554"/>
        <end position="564"/>
    </location>
</feature>
<dbReference type="InterPro" id="IPR002557">
    <property type="entry name" value="Chitin-bd_dom"/>
</dbReference>
<dbReference type="GO" id="GO:0008061">
    <property type="term" value="F:chitin binding"/>
    <property type="evidence" value="ECO:0007669"/>
    <property type="project" value="InterPro"/>
</dbReference>
<feature type="region of interest" description="Disordered" evidence="1">
    <location>
        <begin position="497"/>
        <end position="564"/>
    </location>
</feature>
<feature type="region of interest" description="Disordered" evidence="1">
    <location>
        <begin position="73"/>
        <end position="350"/>
    </location>
</feature>
<feature type="compositionally biased region" description="Acidic residues" evidence="1">
    <location>
        <begin position="517"/>
        <end position="532"/>
    </location>
</feature>
<dbReference type="SMART" id="SM00494">
    <property type="entry name" value="ChtBD2"/>
    <property type="match status" value="1"/>
</dbReference>
<protein>
    <recommendedName>
        <fullName evidence="2">Chitin-binding type-2 domain-containing protein</fullName>
    </recommendedName>
</protein>
<dbReference type="InterPro" id="IPR052976">
    <property type="entry name" value="Scoloptoxin-like"/>
</dbReference>
<accession>A0A8T0FR84</accession>
<reference evidence="3" key="1">
    <citation type="journal article" date="2020" name="bioRxiv">
        <title>Chromosome-level reference genome of the European wasp spider Argiope bruennichi: a resource for studies on range expansion and evolutionary adaptation.</title>
        <authorList>
            <person name="Sheffer M.M."/>
            <person name="Hoppe A."/>
            <person name="Krehenwinkel H."/>
            <person name="Uhl G."/>
            <person name="Kuss A.W."/>
            <person name="Jensen L."/>
            <person name="Jensen C."/>
            <person name="Gillespie R.G."/>
            <person name="Hoff K.J."/>
            <person name="Prost S."/>
        </authorList>
    </citation>
    <scope>NUCLEOTIDE SEQUENCE</scope>
</reference>
<organism evidence="3 4">
    <name type="scientific">Argiope bruennichi</name>
    <name type="common">Wasp spider</name>
    <name type="synonym">Aranea bruennichi</name>
    <dbReference type="NCBI Taxonomy" id="94029"/>
    <lineage>
        <taxon>Eukaryota</taxon>
        <taxon>Metazoa</taxon>
        <taxon>Ecdysozoa</taxon>
        <taxon>Arthropoda</taxon>
        <taxon>Chelicerata</taxon>
        <taxon>Arachnida</taxon>
        <taxon>Araneae</taxon>
        <taxon>Araneomorphae</taxon>
        <taxon>Entelegynae</taxon>
        <taxon>Araneoidea</taxon>
        <taxon>Araneidae</taxon>
        <taxon>Argiope</taxon>
    </lineage>
</organism>
<keyword evidence="4" id="KW-1185">Reference proteome</keyword>